<dbReference type="Proteomes" id="UP001230156">
    <property type="component" value="Unassembled WGS sequence"/>
</dbReference>
<evidence type="ECO:0000256" key="1">
    <source>
        <dbReference type="ARBA" id="ARBA00004651"/>
    </source>
</evidence>
<dbReference type="Pfam" id="PF00528">
    <property type="entry name" value="BPD_transp_1"/>
    <property type="match status" value="1"/>
</dbReference>
<evidence type="ECO:0000256" key="3">
    <source>
        <dbReference type="ARBA" id="ARBA00022475"/>
    </source>
</evidence>
<dbReference type="PANTHER" id="PTHR32243:SF18">
    <property type="entry name" value="INNER MEMBRANE ABC TRANSPORTER PERMEASE PROTEIN YCJP"/>
    <property type="match status" value="1"/>
</dbReference>
<dbReference type="RefSeq" id="WP_379956082.1">
    <property type="nucleotide sequence ID" value="NZ_JAUYVI010000004.1"/>
</dbReference>
<sequence length="282" mass="31879">MSAVETKPLLQRPGTRLAIRYAIAIVLTVIFVFPIYWLFMISFKTPAEIFAFPPKWYASKLQFGNYVGLFKDGDAVSVLNSLILAGTSTVIAMVLGTMAAYSLVRFKTGGENLAVWIISQRMVPPIAIIFPVFLLYVFFGWVDTYHGLIILYTAFNLPYVIWMMRGYIEDIPLELEESALVDGWTRWQVLWRVVFPMARTGLFATAVFTFVFAWNDFIFALVLTRTEVITYTVQVTHYFGGQSNFWAKIAAMSVLGTLPVFVAVAFMQRYLVRGISMGAVKG</sequence>
<evidence type="ECO:0000256" key="5">
    <source>
        <dbReference type="ARBA" id="ARBA00022989"/>
    </source>
</evidence>
<gene>
    <name evidence="9" type="ORF">Q8A70_13060</name>
</gene>
<protein>
    <submittedName>
        <fullName evidence="9">Carbohydrate ABC transporter permease</fullName>
    </submittedName>
</protein>
<dbReference type="InterPro" id="IPR035906">
    <property type="entry name" value="MetI-like_sf"/>
</dbReference>
<evidence type="ECO:0000256" key="6">
    <source>
        <dbReference type="ARBA" id="ARBA00023136"/>
    </source>
</evidence>
<dbReference type="PANTHER" id="PTHR32243">
    <property type="entry name" value="MALTOSE TRANSPORT SYSTEM PERMEASE-RELATED"/>
    <property type="match status" value="1"/>
</dbReference>
<keyword evidence="3" id="KW-1003">Cell membrane</keyword>
<evidence type="ECO:0000313" key="9">
    <source>
        <dbReference type="EMBL" id="MDQ7248608.1"/>
    </source>
</evidence>
<feature type="domain" description="ABC transmembrane type-1" evidence="8">
    <location>
        <begin position="78"/>
        <end position="267"/>
    </location>
</feature>
<feature type="transmembrane region" description="Helical" evidence="7">
    <location>
        <begin position="122"/>
        <end position="142"/>
    </location>
</feature>
<keyword evidence="5 7" id="KW-1133">Transmembrane helix</keyword>
<dbReference type="PROSITE" id="PS50928">
    <property type="entry name" value="ABC_TM1"/>
    <property type="match status" value="1"/>
</dbReference>
<dbReference type="SUPFAM" id="SSF161098">
    <property type="entry name" value="MetI-like"/>
    <property type="match status" value="1"/>
</dbReference>
<feature type="transmembrane region" description="Helical" evidence="7">
    <location>
        <begin position="78"/>
        <end position="101"/>
    </location>
</feature>
<keyword evidence="4 7" id="KW-0812">Transmembrane</keyword>
<evidence type="ECO:0000256" key="2">
    <source>
        <dbReference type="ARBA" id="ARBA00022448"/>
    </source>
</evidence>
<reference evidence="10" key="1">
    <citation type="submission" date="2023-08" db="EMBL/GenBank/DDBJ databases">
        <title>Rhodospirillaceae gen. nov., a novel taxon isolated from the Yangtze River Yuezi River estuary sludge.</title>
        <authorList>
            <person name="Ruan L."/>
        </authorList>
    </citation>
    <scope>NUCLEOTIDE SEQUENCE [LARGE SCALE GENOMIC DNA]</scope>
    <source>
        <strain evidence="10">R-7</strain>
    </source>
</reference>
<feature type="transmembrane region" description="Helical" evidence="7">
    <location>
        <begin position="148"/>
        <end position="168"/>
    </location>
</feature>
<proteinExistence type="inferred from homology"/>
<comment type="caution">
    <text evidence="9">The sequence shown here is derived from an EMBL/GenBank/DDBJ whole genome shotgun (WGS) entry which is preliminary data.</text>
</comment>
<evidence type="ECO:0000256" key="4">
    <source>
        <dbReference type="ARBA" id="ARBA00022692"/>
    </source>
</evidence>
<organism evidence="9 10">
    <name type="scientific">Dongia sedimenti</name>
    <dbReference type="NCBI Taxonomy" id="3064282"/>
    <lineage>
        <taxon>Bacteria</taxon>
        <taxon>Pseudomonadati</taxon>
        <taxon>Pseudomonadota</taxon>
        <taxon>Alphaproteobacteria</taxon>
        <taxon>Rhodospirillales</taxon>
        <taxon>Dongiaceae</taxon>
        <taxon>Dongia</taxon>
    </lineage>
</organism>
<keyword evidence="10" id="KW-1185">Reference proteome</keyword>
<evidence type="ECO:0000256" key="7">
    <source>
        <dbReference type="RuleBase" id="RU363032"/>
    </source>
</evidence>
<dbReference type="CDD" id="cd06261">
    <property type="entry name" value="TM_PBP2"/>
    <property type="match status" value="1"/>
</dbReference>
<feature type="transmembrane region" description="Helical" evidence="7">
    <location>
        <begin position="245"/>
        <end position="267"/>
    </location>
</feature>
<evidence type="ECO:0000313" key="10">
    <source>
        <dbReference type="Proteomes" id="UP001230156"/>
    </source>
</evidence>
<feature type="transmembrane region" description="Helical" evidence="7">
    <location>
        <begin position="189"/>
        <end position="214"/>
    </location>
</feature>
<comment type="subcellular location">
    <subcellularLocation>
        <location evidence="1 7">Cell membrane</location>
        <topology evidence="1 7">Multi-pass membrane protein</topology>
    </subcellularLocation>
</comment>
<dbReference type="EMBL" id="JAUYVI010000004">
    <property type="protein sequence ID" value="MDQ7248608.1"/>
    <property type="molecule type" value="Genomic_DNA"/>
</dbReference>
<comment type="similarity">
    <text evidence="7">Belongs to the binding-protein-dependent transport system permease family.</text>
</comment>
<keyword evidence="2 7" id="KW-0813">Transport</keyword>
<evidence type="ECO:0000259" key="8">
    <source>
        <dbReference type="PROSITE" id="PS50928"/>
    </source>
</evidence>
<dbReference type="Gene3D" id="1.10.3720.10">
    <property type="entry name" value="MetI-like"/>
    <property type="match status" value="1"/>
</dbReference>
<dbReference type="InterPro" id="IPR000515">
    <property type="entry name" value="MetI-like"/>
</dbReference>
<accession>A0ABU0YPP8</accession>
<keyword evidence="6 7" id="KW-0472">Membrane</keyword>
<feature type="transmembrane region" description="Helical" evidence="7">
    <location>
        <begin position="21"/>
        <end position="39"/>
    </location>
</feature>
<dbReference type="InterPro" id="IPR050901">
    <property type="entry name" value="BP-dep_ABC_trans_perm"/>
</dbReference>
<name>A0ABU0YPP8_9PROT</name>